<keyword evidence="3 6" id="KW-0812">Transmembrane</keyword>
<keyword evidence="7" id="KW-0732">Signal</keyword>
<evidence type="ECO:0000259" key="8">
    <source>
        <dbReference type="PROSITE" id="PS50850"/>
    </source>
</evidence>
<organism evidence="9 10">
    <name type="scientific">Triparma laevis f. longispina</name>
    <dbReference type="NCBI Taxonomy" id="1714387"/>
    <lineage>
        <taxon>Eukaryota</taxon>
        <taxon>Sar</taxon>
        <taxon>Stramenopiles</taxon>
        <taxon>Ochrophyta</taxon>
        <taxon>Bolidophyceae</taxon>
        <taxon>Parmales</taxon>
        <taxon>Triparmaceae</taxon>
        <taxon>Triparma</taxon>
    </lineage>
</organism>
<feature type="transmembrane region" description="Helical" evidence="6">
    <location>
        <begin position="115"/>
        <end position="135"/>
    </location>
</feature>
<dbReference type="InterPro" id="IPR020846">
    <property type="entry name" value="MFS_dom"/>
</dbReference>
<reference evidence="10" key="1">
    <citation type="journal article" date="2023" name="Commun. Biol.">
        <title>Genome analysis of Parmales, the sister group of diatoms, reveals the evolutionary specialization of diatoms from phago-mixotrophs to photoautotrophs.</title>
        <authorList>
            <person name="Ban H."/>
            <person name="Sato S."/>
            <person name="Yoshikawa S."/>
            <person name="Yamada K."/>
            <person name="Nakamura Y."/>
            <person name="Ichinomiya M."/>
            <person name="Sato N."/>
            <person name="Blanc-Mathieu R."/>
            <person name="Endo H."/>
            <person name="Kuwata A."/>
            <person name="Ogata H."/>
        </authorList>
    </citation>
    <scope>NUCLEOTIDE SEQUENCE [LARGE SCALE GENOMIC DNA]</scope>
    <source>
        <strain evidence="10">NIES 3700</strain>
    </source>
</reference>
<dbReference type="CDD" id="cd17335">
    <property type="entry name" value="MFS_MFSD6"/>
    <property type="match status" value="1"/>
</dbReference>
<name>A0A9W7FQH5_9STRA</name>
<protein>
    <recommendedName>
        <fullName evidence="8">Major facilitator superfamily (MFS) profile domain-containing protein</fullName>
    </recommendedName>
</protein>
<sequence>MKRLFILLILLIARIDSRTLNKSRVISRRRGRERKELGRLPISRPIYAQPIDVNRISRGGNALDSLSAGALKVDNEHKSILTQSRLTFLFFYISIGSLFPYLPVYYHSLNLPGSWIGYLGSVNPITTFLISPIWGAYSDRNSNHKQILLLTFTSSVITRLLMLLSNNPFYLAANVFVTAALNAPVKPLLDNSVMAMLRDKGSYGKMRLYGQLGFGLGSSVVGVLIAKSTLGYRLPFLVHGLVSIPTFFILKNFRVPPKLPQTSSASSGPKFKEGLTLLTKNVDALVFFFLVFTVGVSSGCIENFAYVRMREVGGTGRDMGISRFVSASAGVPMFWFSGRLTKNLGVQKVLIGTLASYAVRFTIYSRMKTPLGGLPAEFLRGATFALFWSTATIYAHKISPKGMSATLLTFMNAMYGGLGQSIGAIVGGKVQERVGTVRLFRYGATFDAAFVMVSAAYFAVRSATKGKDTPKVMRIEESDEEGT</sequence>
<dbReference type="InterPro" id="IPR036259">
    <property type="entry name" value="MFS_trans_sf"/>
</dbReference>
<dbReference type="InterPro" id="IPR051717">
    <property type="entry name" value="MFS_MFSD6"/>
</dbReference>
<comment type="similarity">
    <text evidence="2">Belongs to the major facilitator superfamily. MFSD6 family.</text>
</comment>
<dbReference type="PROSITE" id="PS50850">
    <property type="entry name" value="MFS"/>
    <property type="match status" value="1"/>
</dbReference>
<feature type="domain" description="Major facilitator superfamily (MFS) profile" evidence="8">
    <location>
        <begin position="80"/>
        <end position="467"/>
    </location>
</feature>
<dbReference type="Pfam" id="PF12832">
    <property type="entry name" value="MFS_1_like"/>
    <property type="match status" value="1"/>
</dbReference>
<dbReference type="Gene3D" id="1.20.1250.20">
    <property type="entry name" value="MFS general substrate transporter like domains"/>
    <property type="match status" value="2"/>
</dbReference>
<evidence type="ECO:0000256" key="5">
    <source>
        <dbReference type="ARBA" id="ARBA00023136"/>
    </source>
</evidence>
<comment type="caution">
    <text evidence="9">The sequence shown here is derived from an EMBL/GenBank/DDBJ whole genome shotgun (WGS) entry which is preliminary data.</text>
</comment>
<feature type="transmembrane region" description="Helical" evidence="6">
    <location>
        <begin position="285"/>
        <end position="307"/>
    </location>
</feature>
<dbReference type="GO" id="GO:0016020">
    <property type="term" value="C:membrane"/>
    <property type="evidence" value="ECO:0007669"/>
    <property type="project" value="UniProtKB-SubCell"/>
</dbReference>
<dbReference type="InterPro" id="IPR024989">
    <property type="entry name" value="MFS_assoc_dom"/>
</dbReference>
<accession>A0A9W7FQH5</accession>
<dbReference type="AlphaFoldDB" id="A0A9W7FQH5"/>
<evidence type="ECO:0000313" key="9">
    <source>
        <dbReference type="EMBL" id="GMI16364.1"/>
    </source>
</evidence>
<comment type="subcellular location">
    <subcellularLocation>
        <location evidence="1">Membrane</location>
        <topology evidence="1">Multi-pass membrane protein</topology>
    </subcellularLocation>
</comment>
<feature type="transmembrane region" description="Helical" evidence="6">
    <location>
        <begin position="209"/>
        <end position="226"/>
    </location>
</feature>
<dbReference type="OrthoDB" id="515887at2759"/>
<feature type="transmembrane region" description="Helical" evidence="6">
    <location>
        <begin position="439"/>
        <end position="460"/>
    </location>
</feature>
<evidence type="ECO:0000256" key="3">
    <source>
        <dbReference type="ARBA" id="ARBA00022692"/>
    </source>
</evidence>
<feature type="chain" id="PRO_5040942547" description="Major facilitator superfamily (MFS) profile domain-containing protein" evidence="7">
    <location>
        <begin position="18"/>
        <end position="483"/>
    </location>
</feature>
<keyword evidence="4 6" id="KW-1133">Transmembrane helix</keyword>
<dbReference type="SUPFAM" id="SSF103473">
    <property type="entry name" value="MFS general substrate transporter"/>
    <property type="match status" value="1"/>
</dbReference>
<proteinExistence type="inferred from homology"/>
<feature type="transmembrane region" description="Helical" evidence="6">
    <location>
        <begin position="170"/>
        <end position="189"/>
    </location>
</feature>
<dbReference type="EMBL" id="BRXW01000250">
    <property type="protein sequence ID" value="GMI16364.1"/>
    <property type="molecule type" value="Genomic_DNA"/>
</dbReference>
<evidence type="ECO:0000256" key="7">
    <source>
        <dbReference type="SAM" id="SignalP"/>
    </source>
</evidence>
<dbReference type="Proteomes" id="UP001165122">
    <property type="component" value="Unassembled WGS sequence"/>
</dbReference>
<feature type="transmembrane region" description="Helical" evidence="6">
    <location>
        <begin position="232"/>
        <end position="250"/>
    </location>
</feature>
<keyword evidence="5 6" id="KW-0472">Membrane</keyword>
<feature type="transmembrane region" description="Helical" evidence="6">
    <location>
        <begin position="378"/>
        <end position="395"/>
    </location>
</feature>
<evidence type="ECO:0000256" key="1">
    <source>
        <dbReference type="ARBA" id="ARBA00004141"/>
    </source>
</evidence>
<keyword evidence="10" id="KW-1185">Reference proteome</keyword>
<dbReference type="PANTHER" id="PTHR16172:SF41">
    <property type="entry name" value="MAJOR FACILITATOR SUPERFAMILY DOMAIN-CONTAINING PROTEIN 6-LIKE"/>
    <property type="match status" value="1"/>
</dbReference>
<evidence type="ECO:0000256" key="6">
    <source>
        <dbReference type="SAM" id="Phobius"/>
    </source>
</evidence>
<dbReference type="PANTHER" id="PTHR16172">
    <property type="entry name" value="MAJOR FACILITATOR SUPERFAMILY DOMAIN-CONTAINING PROTEIN 6-LIKE"/>
    <property type="match status" value="1"/>
</dbReference>
<feature type="signal peptide" evidence="7">
    <location>
        <begin position="1"/>
        <end position="17"/>
    </location>
</feature>
<dbReference type="GO" id="GO:0022857">
    <property type="term" value="F:transmembrane transporter activity"/>
    <property type="evidence" value="ECO:0007669"/>
    <property type="project" value="InterPro"/>
</dbReference>
<evidence type="ECO:0000256" key="4">
    <source>
        <dbReference type="ARBA" id="ARBA00022989"/>
    </source>
</evidence>
<evidence type="ECO:0000313" key="10">
    <source>
        <dbReference type="Proteomes" id="UP001165122"/>
    </source>
</evidence>
<evidence type="ECO:0000256" key="2">
    <source>
        <dbReference type="ARBA" id="ARBA00005241"/>
    </source>
</evidence>
<gene>
    <name evidence="9" type="ORF">TrLO_g12909</name>
</gene>
<feature type="transmembrane region" description="Helical" evidence="6">
    <location>
        <begin position="407"/>
        <end position="427"/>
    </location>
</feature>